<organism evidence="9 10">
    <name type="scientific">Serinus canaria</name>
    <name type="common">Island canary</name>
    <name type="synonym">Fringilla canaria</name>
    <dbReference type="NCBI Taxonomy" id="9135"/>
    <lineage>
        <taxon>Eukaryota</taxon>
        <taxon>Metazoa</taxon>
        <taxon>Chordata</taxon>
        <taxon>Craniata</taxon>
        <taxon>Vertebrata</taxon>
        <taxon>Euteleostomi</taxon>
        <taxon>Archelosauria</taxon>
        <taxon>Archosauria</taxon>
        <taxon>Dinosauria</taxon>
        <taxon>Saurischia</taxon>
        <taxon>Theropoda</taxon>
        <taxon>Coelurosauria</taxon>
        <taxon>Aves</taxon>
        <taxon>Neognathae</taxon>
        <taxon>Neoaves</taxon>
        <taxon>Telluraves</taxon>
        <taxon>Australaves</taxon>
        <taxon>Passeriformes</taxon>
        <taxon>Passeroidea</taxon>
        <taxon>Fringillidae</taxon>
        <taxon>Carduelinae</taxon>
        <taxon>Serinus</taxon>
    </lineage>
</organism>
<keyword evidence="4" id="KW-0804">Transcription</keyword>
<evidence type="ECO:0000256" key="2">
    <source>
        <dbReference type="ARBA" id="ARBA00023015"/>
    </source>
</evidence>
<reference evidence="9" key="2">
    <citation type="submission" date="2025-09" db="UniProtKB">
        <authorList>
            <consortium name="Ensembl"/>
        </authorList>
    </citation>
    <scope>IDENTIFICATION</scope>
</reference>
<dbReference type="AlphaFoldDB" id="A0A8C9NEE4"/>
<dbReference type="PANTHER" id="PTHR11037">
    <property type="entry name" value="TRANSCRIPTION FACTOR CP2"/>
    <property type="match status" value="1"/>
</dbReference>
<evidence type="ECO:0000256" key="1">
    <source>
        <dbReference type="ARBA" id="ARBA00004123"/>
    </source>
</evidence>
<feature type="compositionally biased region" description="Basic and acidic residues" evidence="7">
    <location>
        <begin position="586"/>
        <end position="602"/>
    </location>
</feature>
<dbReference type="PROSITE" id="PS51968">
    <property type="entry name" value="GRH_CP2_DB"/>
    <property type="match status" value="1"/>
</dbReference>
<keyword evidence="5 6" id="KW-0539">Nucleus</keyword>
<gene>
    <name evidence="9" type="primary">GRHL1</name>
</gene>
<evidence type="ECO:0000313" key="10">
    <source>
        <dbReference type="Proteomes" id="UP000694409"/>
    </source>
</evidence>
<keyword evidence="10" id="KW-1185">Reference proteome</keyword>
<keyword evidence="2" id="KW-0805">Transcription regulation</keyword>
<evidence type="ECO:0000256" key="6">
    <source>
        <dbReference type="PROSITE-ProRule" id="PRU01313"/>
    </source>
</evidence>
<dbReference type="GO" id="GO:0005634">
    <property type="term" value="C:nucleus"/>
    <property type="evidence" value="ECO:0007669"/>
    <property type="project" value="UniProtKB-SubCell"/>
</dbReference>
<dbReference type="Ensembl" id="ENSSCAT00000019002.1">
    <property type="protein sequence ID" value="ENSSCAP00000016965.1"/>
    <property type="gene ID" value="ENSSCAG00000012341.1"/>
</dbReference>
<dbReference type="InterPro" id="IPR057520">
    <property type="entry name" value="GRHL1/CP2_C"/>
</dbReference>
<sequence length="1139" mass="130703">MDEEDTRDFNERCAQCSEVNWGLTDGGRFYCRSCHNVTERTREVVNTDFITNSRVQTISKGLKKQEKNDGGCEWYICEGFQLVLKKQVEALEALGVCPQMKDEILCNFWRCYLQKSKQAYCKRPAGETVKALSVCGSSTDVDSDPERPSLLHLLSLSESEGDLQTDCSFTSSVSKVSESTSVYSGSVDGSLYLMKNQKENLRMTMPMTLSFCYLALLWVREPITLSELLRFVIEGHIPYMNVFQHFPEKMKLCGLDLKIFCVESWPVYEEVFNKMHELAAFLDLPRFPDITESCFLHPDMLCMKYLMEANLPDELHNWTCRVVKKIGIGEVDFLTLMPGNKSTRKVKYDVLAAAVIIVVLKLLFLLDDHYEWLLSEFAEERNRNNTEGGRYFEFKKWYEVVKRSLDVKQKKLDEEKAKYLWRCEKPLFYSVKNKSKVLKRRQMVVNLQNQFGKLSGSVQRAEKPNPSSFQLSWSEENTDGSCFHGHSLKGILQEKCGLLRAMNPDYWLCTVKLCNENKRPVLVLQNDSLYSQRRPYTNEDEAWKTFLENPLTAATKAMMSINGDEDSAAALGLLYDYYKVPRERRSSTAKPEVEHPEQDHSKRNSIPNVTEQSLISAGENRVQVLKNVPFNIVLPHTPQMGMDKRGHLTTPDTTVTVSIATMPTHSIKTETQPHGFAVGIPPSVYHPEPPERVVVFDRNLNPDQFSSNTQPQNSQRRTPDSTFSETFKEGVQEVFFPTELNLRMANMNSEDYVFDSISGNNFEYTLEASKSLRQKPGDSTMTYLNKGQFYPITLKEVSSTEGIHHPISKVRSVIMVVFAEDKTREDQLRHWKYWHSRQHTAKQRCIDIADYKESFNTISNIEEIAYNAISFTWDINEEAKVFISVNCLSTDFSSQKGVKGLPLNLQIDTYSYNNRSNKPVHRAYCQIKVFCDKGAERKIRDEERKQSKRKGKCTDPSSQLNAFSDVKVPMLPSHKRTDITIFKPFMDLDTQPVLFIPDVHFANLQRGAHVLPVASEELEGESSNLKRGAYIGEEDFIATPNKMARVEEPKRVLLYVRKESEEVFDALMLKTPSLKGLMEAISDKYDVPFDKIGKIFKKCKKGILVNMDDNIVKHYSNEDTFQLQIEEVGGSYKLTLTEI</sequence>
<feature type="domain" description="Grh/CP2 DB" evidence="8">
    <location>
        <begin position="758"/>
        <end position="996"/>
    </location>
</feature>
<dbReference type="PANTHER" id="PTHR11037:SF16">
    <property type="entry name" value="GRAINYHEAD-LIKE PROTEIN 1 HOMOLOG"/>
    <property type="match status" value="1"/>
</dbReference>
<evidence type="ECO:0000256" key="5">
    <source>
        <dbReference type="ARBA" id="ARBA00023242"/>
    </source>
</evidence>
<evidence type="ECO:0000256" key="4">
    <source>
        <dbReference type="ARBA" id="ARBA00023163"/>
    </source>
</evidence>
<dbReference type="Proteomes" id="UP000694409">
    <property type="component" value="Unassembled WGS sequence"/>
</dbReference>
<evidence type="ECO:0000259" key="8">
    <source>
        <dbReference type="PROSITE" id="PS51968"/>
    </source>
</evidence>
<dbReference type="InterPro" id="IPR048540">
    <property type="entry name" value="Rrn7_cyclin_N"/>
</dbReference>
<keyword evidence="3 6" id="KW-0238">DNA-binding</keyword>
<dbReference type="InterPro" id="IPR048538">
    <property type="entry name" value="Rrn7_cyclin_C"/>
</dbReference>
<reference evidence="9" key="1">
    <citation type="submission" date="2025-08" db="UniProtKB">
        <authorList>
            <consortium name="Ensembl"/>
        </authorList>
    </citation>
    <scope>IDENTIFICATION</scope>
</reference>
<proteinExistence type="predicted"/>
<dbReference type="Pfam" id="PF11781">
    <property type="entry name" value="Zn_ribbon_RRN7"/>
    <property type="match status" value="1"/>
</dbReference>
<dbReference type="InterPro" id="IPR021752">
    <property type="entry name" value="TF_Rrn7_Zf"/>
</dbReference>
<protein>
    <submittedName>
        <fullName evidence="9">Grainyhead like transcription factor 1</fullName>
    </submittedName>
</protein>
<evidence type="ECO:0000256" key="7">
    <source>
        <dbReference type="SAM" id="MobiDB-lite"/>
    </source>
</evidence>
<dbReference type="Pfam" id="PF04516">
    <property type="entry name" value="CP2"/>
    <property type="match status" value="1"/>
</dbReference>
<evidence type="ECO:0000256" key="3">
    <source>
        <dbReference type="ARBA" id="ARBA00023125"/>
    </source>
</evidence>
<dbReference type="GO" id="GO:0001228">
    <property type="term" value="F:DNA-binding transcription activator activity, RNA polymerase II-specific"/>
    <property type="evidence" value="ECO:0007669"/>
    <property type="project" value="TreeGrafter"/>
</dbReference>
<dbReference type="InterPro" id="IPR040167">
    <property type="entry name" value="TF_CP2-like"/>
</dbReference>
<dbReference type="Pfam" id="PF20644">
    <property type="entry name" value="Rrn7_cyclin_N"/>
    <property type="match status" value="1"/>
</dbReference>
<name>A0A8C9NEE4_SERCA</name>
<dbReference type="InterPro" id="IPR007604">
    <property type="entry name" value="CP2"/>
</dbReference>
<feature type="region of interest" description="Disordered" evidence="7">
    <location>
        <begin position="701"/>
        <end position="722"/>
    </location>
</feature>
<dbReference type="GO" id="GO:0000978">
    <property type="term" value="F:RNA polymerase II cis-regulatory region sequence-specific DNA binding"/>
    <property type="evidence" value="ECO:0007669"/>
    <property type="project" value="TreeGrafter"/>
</dbReference>
<comment type="subcellular location">
    <subcellularLocation>
        <location evidence="1 6">Nucleus</location>
    </subcellularLocation>
</comment>
<feature type="region of interest" description="Disordered" evidence="7">
    <location>
        <begin position="586"/>
        <end position="608"/>
    </location>
</feature>
<dbReference type="Pfam" id="PF25416">
    <property type="entry name" value="GRHL1_C"/>
    <property type="match status" value="1"/>
</dbReference>
<dbReference type="Pfam" id="PF20645">
    <property type="entry name" value="Rrn7_cyclin_C"/>
    <property type="match status" value="1"/>
</dbReference>
<accession>A0A8C9NEE4</accession>
<evidence type="ECO:0000313" key="9">
    <source>
        <dbReference type="Ensembl" id="ENSSCAP00000016965.1"/>
    </source>
</evidence>
<dbReference type="GeneTree" id="ENSGT00940000157612"/>